<dbReference type="Gene3D" id="2.60.40.10">
    <property type="entry name" value="Immunoglobulins"/>
    <property type="match status" value="4"/>
</dbReference>
<dbReference type="Gene3D" id="3.90.190.10">
    <property type="entry name" value="Protein tyrosine phosphatase superfamily"/>
    <property type="match status" value="2"/>
</dbReference>
<dbReference type="InterPro" id="IPR013783">
    <property type="entry name" value="Ig-like_fold"/>
</dbReference>
<dbReference type="InterPro" id="IPR003961">
    <property type="entry name" value="FN3_dom"/>
</dbReference>
<dbReference type="InterPro" id="IPR045911">
    <property type="entry name" value="R-PTP-mu_cat_rpt1"/>
</dbReference>
<dbReference type="Gene3D" id="2.60.120.200">
    <property type="match status" value="1"/>
</dbReference>
<dbReference type="InterPro" id="IPR003595">
    <property type="entry name" value="Tyr_Pase_cat"/>
</dbReference>
<dbReference type="EC" id="3.1.3.48" evidence="3"/>
<dbReference type="OMA" id="XPMQETI"/>
<reference evidence="24" key="1">
    <citation type="submission" date="2011-05" db="EMBL/GenBank/DDBJ databases">
        <title>Insights into the evolution of the great apes provided by the gorilla genome.</title>
        <authorList>
            <person name="Scally A."/>
        </authorList>
    </citation>
    <scope>NUCLEOTIDE SEQUENCE [LARGE SCALE GENOMIC DNA]</scope>
</reference>
<evidence type="ECO:0000256" key="9">
    <source>
        <dbReference type="ARBA" id="ARBA00022912"/>
    </source>
</evidence>
<dbReference type="Pfam" id="PF00041">
    <property type="entry name" value="fn3"/>
    <property type="match status" value="1"/>
</dbReference>
<dbReference type="GO" id="GO:0005001">
    <property type="term" value="F:transmembrane receptor protein tyrosine phosphatase activity"/>
    <property type="evidence" value="ECO:0007669"/>
    <property type="project" value="Ensembl"/>
</dbReference>
<dbReference type="InterPro" id="IPR057598">
    <property type="entry name" value="Fn3_PTPRU"/>
</dbReference>
<dbReference type="SMART" id="SM00404">
    <property type="entry name" value="PTPc_motif"/>
    <property type="match status" value="2"/>
</dbReference>
<feature type="chain" id="PRO_5014146335" description="protein-tyrosine-phosphatase" evidence="17">
    <location>
        <begin position="21"/>
        <end position="1379"/>
    </location>
</feature>
<evidence type="ECO:0000259" key="21">
    <source>
        <dbReference type="PROSITE" id="PS50835"/>
    </source>
</evidence>
<feature type="domain" description="Tyrosine-protein phosphatase" evidence="18">
    <location>
        <begin position="1113"/>
        <end position="1375"/>
    </location>
</feature>
<dbReference type="Pfam" id="PF00629">
    <property type="entry name" value="MAM"/>
    <property type="match status" value="1"/>
</dbReference>
<evidence type="ECO:0000259" key="19">
    <source>
        <dbReference type="PROSITE" id="PS50056"/>
    </source>
</evidence>
<dbReference type="Bgee" id="ENSGGOG00000003702">
    <property type="expression patterns" value="Expressed in heart and 5 other cell types or tissues"/>
</dbReference>
<dbReference type="EMBL" id="CABD030107155">
    <property type="status" value="NOT_ANNOTATED_CDS"/>
    <property type="molecule type" value="Genomic_DNA"/>
</dbReference>
<dbReference type="GO" id="GO:0004725">
    <property type="term" value="F:protein tyrosine phosphatase activity"/>
    <property type="evidence" value="ECO:0000318"/>
    <property type="project" value="GO_Central"/>
</dbReference>
<proteinExistence type="inferred from homology"/>
<dbReference type="InterPro" id="IPR000387">
    <property type="entry name" value="Tyr_Pase_dom"/>
</dbReference>
<dbReference type="InterPro" id="IPR016130">
    <property type="entry name" value="Tyr_Pase_AS"/>
</dbReference>
<keyword evidence="9" id="KW-0904">Protein phosphatase</keyword>
<reference evidence="23 24" key="2">
    <citation type="journal article" date="2012" name="Nature">
        <title>Insights into hominid evolution from the gorilla genome sequence.</title>
        <authorList>
            <person name="Scally A."/>
            <person name="Dutheil J.Y."/>
            <person name="Hillier L.W."/>
            <person name="Jordan G.E."/>
            <person name="Goodhead I."/>
            <person name="Herrero J."/>
            <person name="Hobolth A."/>
            <person name="Lappalainen T."/>
            <person name="Mailund T."/>
            <person name="Marques-Bonet T."/>
            <person name="McCarthy S."/>
            <person name="Montgomery S.H."/>
            <person name="Schwalie P.C."/>
            <person name="Tang Y.A."/>
            <person name="Ward M.C."/>
            <person name="Xue Y."/>
            <person name="Yngvadottir B."/>
            <person name="Alkan C."/>
            <person name="Andersen L.N."/>
            <person name="Ayub Q."/>
            <person name="Ball E.V."/>
            <person name="Beal K."/>
            <person name="Bradley B.J."/>
            <person name="Chen Y."/>
            <person name="Clee C.M."/>
            <person name="Fitzgerald S."/>
            <person name="Graves T.A."/>
            <person name="Gu Y."/>
            <person name="Heath P."/>
            <person name="Heger A."/>
            <person name="Karakoc E."/>
            <person name="Kolb-Kokocinski A."/>
            <person name="Laird G.K."/>
            <person name="Lunter G."/>
            <person name="Meader S."/>
            <person name="Mort M."/>
            <person name="Mullikin J.C."/>
            <person name="Munch K."/>
            <person name="O'Connor T.D."/>
            <person name="Phillips A.D."/>
            <person name="Prado-Martinez J."/>
            <person name="Rogers A.S."/>
            <person name="Sajjadian S."/>
            <person name="Schmidt D."/>
            <person name="Shaw K."/>
            <person name="Simpson J.T."/>
            <person name="Stenson P.D."/>
            <person name="Turner D.J."/>
            <person name="Vigilant L."/>
            <person name="Vilella A.J."/>
            <person name="Whitener W."/>
            <person name="Zhu B."/>
            <person name="Cooper D.N."/>
            <person name="de Jong P."/>
            <person name="Dermitzakis E.T."/>
            <person name="Eichler E.E."/>
            <person name="Flicek P."/>
            <person name="Goldman N."/>
            <person name="Mundy N.I."/>
            <person name="Ning Z."/>
            <person name="Odom D.T."/>
            <person name="Ponting C.P."/>
            <person name="Quail M.A."/>
            <person name="Ryder O.A."/>
            <person name="Searle S.M."/>
            <person name="Warren W.C."/>
            <person name="Wilson R.K."/>
            <person name="Schierup M.H."/>
            <person name="Rogers J."/>
            <person name="Tyler-Smith C."/>
            <person name="Durbin R."/>
        </authorList>
    </citation>
    <scope>NUCLEOTIDE SEQUENCE [LARGE SCALE GENOMIC DNA]</scope>
</reference>
<protein>
    <recommendedName>
        <fullName evidence="3">protein-tyrosine-phosphatase</fullName>
        <ecNumber evidence="3">3.1.3.48</ecNumber>
    </recommendedName>
</protein>
<dbReference type="GO" id="GO:0010842">
    <property type="term" value="P:retina layer formation"/>
    <property type="evidence" value="ECO:0007669"/>
    <property type="project" value="Ensembl"/>
</dbReference>
<dbReference type="CDD" id="cd06263">
    <property type="entry name" value="MAM"/>
    <property type="match status" value="1"/>
</dbReference>
<evidence type="ECO:0000256" key="10">
    <source>
        <dbReference type="ARBA" id="ARBA00022989"/>
    </source>
</evidence>
<dbReference type="PROSITE" id="PS50835">
    <property type="entry name" value="IG_LIKE"/>
    <property type="match status" value="1"/>
</dbReference>
<keyword evidence="4" id="KW-0597">Phosphoprotein</keyword>
<dbReference type="Pfam" id="PF00102">
    <property type="entry name" value="Y_phosphatase"/>
    <property type="match status" value="2"/>
</dbReference>
<dbReference type="PROSITE" id="PS00383">
    <property type="entry name" value="TYR_PHOSPHATASE_1"/>
    <property type="match status" value="2"/>
</dbReference>
<feature type="domain" description="Ig-like" evidence="21">
    <location>
        <begin position="186"/>
        <end position="277"/>
    </location>
</feature>
<reference evidence="23" key="3">
    <citation type="submission" date="2025-08" db="UniProtKB">
        <authorList>
            <consortium name="Ensembl"/>
        </authorList>
    </citation>
    <scope>IDENTIFICATION</scope>
</reference>
<dbReference type="GO" id="GO:0005912">
    <property type="term" value="C:adherens junction"/>
    <property type="evidence" value="ECO:0007669"/>
    <property type="project" value="Ensembl"/>
</dbReference>
<dbReference type="PROSITE" id="PS50853">
    <property type="entry name" value="FN3"/>
    <property type="match status" value="3"/>
</dbReference>
<dbReference type="PROSITE" id="PS50056">
    <property type="entry name" value="TYR_PHOSPHATASE_2"/>
    <property type="match status" value="2"/>
</dbReference>
<dbReference type="EMBL" id="CABD030107159">
    <property type="status" value="NOT_ANNOTATED_CDS"/>
    <property type="molecule type" value="Genomic_DNA"/>
</dbReference>
<dbReference type="CDD" id="cd14633">
    <property type="entry name" value="R-PTPc-M-1"/>
    <property type="match status" value="1"/>
</dbReference>
<feature type="domain" description="Tyrosine-protein phosphatase" evidence="18">
    <location>
        <begin position="827"/>
        <end position="1081"/>
    </location>
</feature>
<dbReference type="SMART" id="SM00194">
    <property type="entry name" value="PTPc"/>
    <property type="match status" value="2"/>
</dbReference>
<dbReference type="PROSITE" id="PS00740">
    <property type="entry name" value="MAM_1"/>
    <property type="match status" value="1"/>
</dbReference>
<dbReference type="GO" id="GO:0010828">
    <property type="term" value="P:positive regulation of D-glucose transmembrane transport"/>
    <property type="evidence" value="ECO:0007669"/>
    <property type="project" value="Ensembl"/>
</dbReference>
<evidence type="ECO:0000259" key="22">
    <source>
        <dbReference type="PROSITE" id="PS50853"/>
    </source>
</evidence>
<reference evidence="23" key="4">
    <citation type="submission" date="2025-09" db="UniProtKB">
        <authorList>
            <consortium name="Ensembl"/>
        </authorList>
    </citation>
    <scope>IDENTIFICATION</scope>
</reference>
<dbReference type="SUPFAM" id="SSF49899">
    <property type="entry name" value="Concanavalin A-like lectins/glucanases"/>
    <property type="match status" value="1"/>
</dbReference>
<keyword evidence="14" id="KW-0325">Glycoprotein</keyword>
<dbReference type="Ensembl" id="ENSGGOT00000066495.1">
    <property type="protein sequence ID" value="ENSGGOP00000045937.1"/>
    <property type="gene ID" value="ENSGGOG00000003702.3"/>
</dbReference>
<dbReference type="InterPro" id="IPR000998">
    <property type="entry name" value="MAM_dom"/>
</dbReference>
<dbReference type="CDD" id="cd14635">
    <property type="entry name" value="R-PTPc-M-2"/>
    <property type="match status" value="1"/>
</dbReference>
<feature type="signal peptide" evidence="17">
    <location>
        <begin position="1"/>
        <end position="20"/>
    </location>
</feature>
<keyword evidence="6 17" id="KW-0732">Signal</keyword>
<dbReference type="GO" id="GO:0042802">
    <property type="term" value="F:identical protein binding"/>
    <property type="evidence" value="ECO:0007669"/>
    <property type="project" value="Ensembl"/>
</dbReference>
<dbReference type="PANTHER" id="PTHR24051:SF11">
    <property type="entry name" value="PROTEIN TYROSINE PHOSPHATASE, RECEPTOR TYPE, M"/>
    <property type="match status" value="1"/>
</dbReference>
<keyword evidence="24" id="KW-1185">Reference proteome</keyword>
<dbReference type="InterPro" id="IPR029021">
    <property type="entry name" value="Prot-tyrosine_phosphatase-like"/>
</dbReference>
<evidence type="ECO:0000256" key="15">
    <source>
        <dbReference type="ARBA" id="ARBA00023319"/>
    </source>
</evidence>
<dbReference type="Pfam" id="PF23144">
    <property type="entry name" value="Fn3_PTPRU"/>
    <property type="match status" value="1"/>
</dbReference>
<feature type="domain" description="Tyrosine specific protein phosphatases" evidence="19">
    <location>
        <begin position="1289"/>
        <end position="1366"/>
    </location>
</feature>
<dbReference type="SMART" id="SM00409">
    <property type="entry name" value="IG"/>
    <property type="match status" value="1"/>
</dbReference>
<dbReference type="EMBL" id="CABD030107160">
    <property type="status" value="NOT_ANNOTATED_CDS"/>
    <property type="molecule type" value="Genomic_DNA"/>
</dbReference>
<evidence type="ECO:0000256" key="3">
    <source>
        <dbReference type="ARBA" id="ARBA00013064"/>
    </source>
</evidence>
<accession>A0A2I2ZFU2</accession>
<keyword evidence="8" id="KW-0378">Hydrolase</keyword>
<evidence type="ECO:0000313" key="24">
    <source>
        <dbReference type="Proteomes" id="UP000001519"/>
    </source>
</evidence>
<evidence type="ECO:0000256" key="14">
    <source>
        <dbReference type="ARBA" id="ARBA00023180"/>
    </source>
</evidence>
<dbReference type="CDD" id="cd00063">
    <property type="entry name" value="FN3"/>
    <property type="match status" value="3"/>
</dbReference>
<dbReference type="PROSITE" id="PS50060">
    <property type="entry name" value="MAM_2"/>
    <property type="match status" value="1"/>
</dbReference>
<dbReference type="GO" id="GO:0010596">
    <property type="term" value="P:negative regulation of endothelial cell migration"/>
    <property type="evidence" value="ECO:0007669"/>
    <property type="project" value="Ensembl"/>
</dbReference>
<dbReference type="EMBL" id="CABD030107161">
    <property type="status" value="NOT_ANNOTATED_CDS"/>
    <property type="molecule type" value="Genomic_DNA"/>
</dbReference>
<dbReference type="EMBL" id="CABD030107162">
    <property type="status" value="NOT_ANNOTATED_CDS"/>
    <property type="molecule type" value="Genomic_DNA"/>
</dbReference>
<evidence type="ECO:0000256" key="16">
    <source>
        <dbReference type="ARBA" id="ARBA00051722"/>
    </source>
</evidence>
<evidence type="ECO:0000256" key="12">
    <source>
        <dbReference type="ARBA" id="ARBA00023157"/>
    </source>
</evidence>
<dbReference type="SUPFAM" id="SSF52799">
    <property type="entry name" value="(Phosphotyrosine protein) phosphatases II"/>
    <property type="match status" value="2"/>
</dbReference>
<feature type="domain" description="Fibronectin type-III" evidence="22">
    <location>
        <begin position="382"/>
        <end position="480"/>
    </location>
</feature>
<keyword evidence="7" id="KW-0677">Repeat</keyword>
<dbReference type="InterPro" id="IPR036116">
    <property type="entry name" value="FN3_sf"/>
</dbReference>
<dbReference type="GO" id="GO:0007156">
    <property type="term" value="P:homophilic cell adhesion via plasma membrane adhesion molecules"/>
    <property type="evidence" value="ECO:0007669"/>
    <property type="project" value="Ensembl"/>
</dbReference>
<evidence type="ECO:0000256" key="4">
    <source>
        <dbReference type="ARBA" id="ARBA00022553"/>
    </source>
</evidence>
<dbReference type="Proteomes" id="UP000001519">
    <property type="component" value="Chromosome 18"/>
</dbReference>
<evidence type="ECO:0000256" key="11">
    <source>
        <dbReference type="ARBA" id="ARBA00023136"/>
    </source>
</evidence>
<dbReference type="InterPro" id="IPR007110">
    <property type="entry name" value="Ig-like_dom"/>
</dbReference>
<evidence type="ECO:0000256" key="2">
    <source>
        <dbReference type="ARBA" id="ARBA00006396"/>
    </source>
</evidence>
<keyword evidence="15" id="KW-0393">Immunoglobulin domain</keyword>
<sequence>MRRLGTCLATLAGLLLTAAGETFSGGCLFDEPYSTCGYSQSEGDDFNWEQVNTLTKPTSDPWMPSGSFMLVNASGRPEGQRAHLLLPQLKENDTHCIDFHYFVSSKSNSPPGLLNVYVKVNNGPLGNPIWNISGDPTRTWNRAELAISTFWPNFYQVIFEVITSGHQGYLAIDEVKVLGHPCTRTPHFLRIQNVEVNAGQFATFQCSAIGRTVAGDRLWLQGIDVRDAPLKEIKVTSSRRFIASFNVVNTTKRDAGKYRCMIRTEGGVGISNYAELVVKEPPVPIAPPQLASVGATYLWIQLNANSINGDGPIVAREVEYCTASGSWNDRQPVDSTSYKIGHLDPDTEYEISVLLTRPGEGGTGSPGPALRTRTKCADPMRGPRKLEVVEVKSRQITIRWEPFGYNVTRCHSYNLTVHYCYQVGGQEQVREEVSWDTENSHPQHTITNLSPYTNVSVKLILMNPEGRKESQELIVQTDEDLPGAVPAESIQGSTFEEKIFLQWREPTQTYGVITLYEITYKAVSSFDPEIDLSNQSGRVSKLGNETHFLFFGLYPGTTYSFTIRASTAKGFGPPATNQFTTKISAPSMPAYELETPLNQTDNTVTVMLKPAHSRGAPVSVYQIVVEEERPRRTKKTTEILKCYPVPIHFQNASLLNSQYYFAAEFPADSLQAAQPFTIGDNKTYNGYWNTPLLPYKSYRIYFQAASRANGETKIDCVQVATKGAATPKPVPEPEKQTDHTVKIAGVIAGILLFVIIFLGVVLVMKKPINDETHTMASDTSSLVQSHTYKKREPADVPYQTGQLHPAIRVADLLQHITQMKCAEGYGFKEEYESFFEGQSAPWDSAKKDENRMKNRYGNIIAYDHSRVRLQTIEGDTNSDYINGNYIDGYHRPNHYIATQGPMQETIYDFWRMVWHENTASIIMVTNLVEVGRVKCCKYWPDDTEIYKDIKVTLIETELLAEYVIRTFAVEKRGVHEIREIRQFHFTGWPDHGVPYHATGLLGFVRQVKSKSPPSAGPLVVHCSAGAGRTGCFIVIDIMLDMAEREGVVDIYNCVRELRSRRVNMVQTEEQYVFIHDAILEACLCGDTSVPASQVRSLYYDMNKLDPQTNSSQIKEEFRTLNMVTPTLRVEDCSIALLPRNHEKNRCMDILPPDRCLPFLITIDGESSNYINAALMDSYKQPSAFIVTQHPLPNTVKDFWRLVLDYHCTSVVMLNDVDPAQLCPQYWPENGVHRHGPIQVEFVSADLEEDIISRIFRIYNAARPQDGYRMVQQFQFLGWPMYRDTPVSKRSFLKLIRQVDKWQEEYNGGEGRTVVHCLNGGGRSGTFCAISIVCEMLRHQRTVDVFHAVKTLRNNKPNMVDLLDQYKFCYEVALEYLNSG</sequence>
<dbReference type="GO" id="GO:0001937">
    <property type="term" value="P:negative regulation of endothelial cell proliferation"/>
    <property type="evidence" value="ECO:0007669"/>
    <property type="project" value="Ensembl"/>
</dbReference>
<evidence type="ECO:0000256" key="7">
    <source>
        <dbReference type="ARBA" id="ARBA00022737"/>
    </source>
</evidence>
<evidence type="ECO:0000256" key="8">
    <source>
        <dbReference type="ARBA" id="ARBA00022801"/>
    </source>
</evidence>
<dbReference type="SMART" id="SM00060">
    <property type="entry name" value="FN3"/>
    <property type="match status" value="4"/>
</dbReference>
<evidence type="ECO:0000256" key="13">
    <source>
        <dbReference type="ARBA" id="ARBA00023170"/>
    </source>
</evidence>
<keyword evidence="11" id="KW-0472">Membrane</keyword>
<feature type="domain" description="Fibronectin type-III" evidence="22">
    <location>
        <begin position="284"/>
        <end position="379"/>
    </location>
</feature>
<dbReference type="FunFam" id="2.60.40.10:FF:000152">
    <property type="entry name" value="receptor-type tyrosine-protein phosphatase T isoform X1"/>
    <property type="match status" value="1"/>
</dbReference>
<evidence type="ECO:0000259" key="18">
    <source>
        <dbReference type="PROSITE" id="PS50055"/>
    </source>
</evidence>
<dbReference type="FunFam" id="3.90.190.10:FF:000003">
    <property type="entry name" value="receptor-type tyrosine-protein phosphatase kappa isoform X1"/>
    <property type="match status" value="1"/>
</dbReference>
<dbReference type="InterPro" id="IPR003599">
    <property type="entry name" value="Ig_sub"/>
</dbReference>
<dbReference type="EMBL" id="CABD030107164">
    <property type="status" value="NOT_ANNOTATED_CDS"/>
    <property type="molecule type" value="Genomic_DNA"/>
</dbReference>
<evidence type="ECO:0000256" key="17">
    <source>
        <dbReference type="SAM" id="SignalP"/>
    </source>
</evidence>
<dbReference type="PROSITE" id="PS50055">
    <property type="entry name" value="TYR_PHOSPHATASE_PTP"/>
    <property type="match status" value="2"/>
</dbReference>
<dbReference type="GO" id="GO:0030027">
    <property type="term" value="C:lamellipodium"/>
    <property type="evidence" value="ECO:0007669"/>
    <property type="project" value="Ensembl"/>
</dbReference>
<dbReference type="InterPro" id="IPR036179">
    <property type="entry name" value="Ig-like_dom_sf"/>
</dbReference>
<evidence type="ECO:0000256" key="1">
    <source>
        <dbReference type="ARBA" id="ARBA00004479"/>
    </source>
</evidence>
<comment type="subcellular location">
    <subcellularLocation>
        <location evidence="1">Membrane</location>
        <topology evidence="1">Single-pass type I membrane protein</topology>
    </subcellularLocation>
</comment>
<dbReference type="STRING" id="9593.ENSGGOP00000045937"/>
<dbReference type="FunFam" id="2.60.40.10:FF:000019">
    <property type="entry name" value="receptor-type tyrosine-protein phosphatase kappa isoform X2"/>
    <property type="match status" value="1"/>
</dbReference>
<dbReference type="GO" id="GO:0007165">
    <property type="term" value="P:signal transduction"/>
    <property type="evidence" value="ECO:0000318"/>
    <property type="project" value="GO_Central"/>
</dbReference>
<dbReference type="InParanoid" id="A0A2I2ZFU2"/>
<dbReference type="FunFam" id="3.90.190.10:FF:000005">
    <property type="entry name" value="receptor-type tyrosine-protein phosphatase kappa isoform X1"/>
    <property type="match status" value="1"/>
</dbReference>
<dbReference type="InterPro" id="IPR013151">
    <property type="entry name" value="Immunoglobulin_dom"/>
</dbReference>
<keyword evidence="12" id="KW-1015">Disulfide bond</keyword>
<dbReference type="GO" id="GO:0016525">
    <property type="term" value="P:negative regulation of angiogenesis"/>
    <property type="evidence" value="ECO:0007669"/>
    <property type="project" value="Ensembl"/>
</dbReference>
<dbReference type="InterPro" id="IPR000242">
    <property type="entry name" value="PTP_cat"/>
</dbReference>
<dbReference type="InterPro" id="IPR013320">
    <property type="entry name" value="ConA-like_dom_sf"/>
</dbReference>
<comment type="similarity">
    <text evidence="2">Belongs to the protein-tyrosine phosphatase family. Receptor class 2B subfamily.</text>
</comment>
<comment type="catalytic activity">
    <reaction evidence="16">
        <text>O-phospho-L-tyrosyl-[protein] + H2O = L-tyrosyl-[protein] + phosphate</text>
        <dbReference type="Rhea" id="RHEA:10684"/>
        <dbReference type="Rhea" id="RHEA-COMP:10136"/>
        <dbReference type="Rhea" id="RHEA-COMP:20101"/>
        <dbReference type="ChEBI" id="CHEBI:15377"/>
        <dbReference type="ChEBI" id="CHEBI:43474"/>
        <dbReference type="ChEBI" id="CHEBI:46858"/>
        <dbReference type="ChEBI" id="CHEBI:61978"/>
        <dbReference type="EC" id="3.1.3.48"/>
    </reaction>
</comment>
<dbReference type="FunFam" id="2.60.120.200:FF:000006">
    <property type="entry name" value="receptor-type tyrosine-protein phosphatase T isoform X1"/>
    <property type="match status" value="1"/>
</dbReference>
<evidence type="ECO:0000256" key="6">
    <source>
        <dbReference type="ARBA" id="ARBA00022729"/>
    </source>
</evidence>
<keyword evidence="13" id="KW-0675">Receptor</keyword>
<dbReference type="Pfam" id="PF00047">
    <property type="entry name" value="ig"/>
    <property type="match status" value="1"/>
</dbReference>
<dbReference type="InterPro" id="IPR051622">
    <property type="entry name" value="R-tyr_protein_phosphatases"/>
</dbReference>
<dbReference type="EMBL" id="CABD030107156">
    <property type="status" value="NOT_ANNOTATED_CDS"/>
    <property type="molecule type" value="Genomic_DNA"/>
</dbReference>
<dbReference type="GO" id="GO:0031290">
    <property type="term" value="P:retinal ganglion cell axon guidance"/>
    <property type="evidence" value="ECO:0007669"/>
    <property type="project" value="Ensembl"/>
</dbReference>
<feature type="domain" description="Fibronectin type-III" evidence="22">
    <location>
        <begin position="481"/>
        <end position="587"/>
    </location>
</feature>
<dbReference type="EMBL" id="CABD030107163">
    <property type="status" value="NOT_ANNOTATED_CDS"/>
    <property type="molecule type" value="Genomic_DNA"/>
</dbReference>
<organism evidence="23 24">
    <name type="scientific">Gorilla gorilla gorilla</name>
    <name type="common">Western lowland gorilla</name>
    <dbReference type="NCBI Taxonomy" id="9595"/>
    <lineage>
        <taxon>Eukaryota</taxon>
        <taxon>Metazoa</taxon>
        <taxon>Chordata</taxon>
        <taxon>Craniata</taxon>
        <taxon>Vertebrata</taxon>
        <taxon>Euteleostomi</taxon>
        <taxon>Mammalia</taxon>
        <taxon>Eutheria</taxon>
        <taxon>Euarchontoglires</taxon>
        <taxon>Primates</taxon>
        <taxon>Haplorrhini</taxon>
        <taxon>Catarrhini</taxon>
        <taxon>Hominidae</taxon>
        <taxon>Gorilla</taxon>
    </lineage>
</organism>
<evidence type="ECO:0000256" key="5">
    <source>
        <dbReference type="ARBA" id="ARBA00022692"/>
    </source>
</evidence>
<dbReference type="GO" id="GO:0005886">
    <property type="term" value="C:plasma membrane"/>
    <property type="evidence" value="ECO:0007669"/>
    <property type="project" value="Ensembl"/>
</dbReference>
<dbReference type="SUPFAM" id="SSF48726">
    <property type="entry name" value="Immunoglobulin"/>
    <property type="match status" value="1"/>
</dbReference>
<dbReference type="EMBL" id="CABD030107157">
    <property type="status" value="NOT_ANNOTATED_CDS"/>
    <property type="molecule type" value="Genomic_DNA"/>
</dbReference>
<dbReference type="SMART" id="SM00137">
    <property type="entry name" value="MAM"/>
    <property type="match status" value="1"/>
</dbReference>
<evidence type="ECO:0000313" key="23">
    <source>
        <dbReference type="Ensembl" id="ENSGGOP00000045937.1"/>
    </source>
</evidence>
<dbReference type="FunFam" id="2.60.40.10:FF:000025">
    <property type="entry name" value="receptor-type tyrosine-protein phosphatase U isoform X2"/>
    <property type="match status" value="1"/>
</dbReference>
<dbReference type="FunFam" id="2.60.40.10:FF:000009">
    <property type="entry name" value="receptor-type tyrosine-protein phosphatase U isoform X1"/>
    <property type="match status" value="1"/>
</dbReference>
<dbReference type="PRINTS" id="PR00020">
    <property type="entry name" value="MAMDOMAIN"/>
</dbReference>
<dbReference type="GO" id="GO:0048471">
    <property type="term" value="C:perinuclear region of cytoplasm"/>
    <property type="evidence" value="ECO:0007669"/>
    <property type="project" value="Ensembl"/>
</dbReference>
<dbReference type="PRINTS" id="PR00700">
    <property type="entry name" value="PRTYPHPHTASE"/>
</dbReference>
<feature type="domain" description="MAM" evidence="20">
    <location>
        <begin position="25"/>
        <end position="184"/>
    </location>
</feature>
<keyword evidence="5" id="KW-0812">Transmembrane</keyword>
<keyword evidence="10" id="KW-1133">Transmembrane helix</keyword>
<feature type="domain" description="Tyrosine specific protein phosphatases" evidence="19">
    <location>
        <begin position="998"/>
        <end position="1072"/>
    </location>
</feature>
<evidence type="ECO:0000259" key="20">
    <source>
        <dbReference type="PROSITE" id="PS50060"/>
    </source>
</evidence>
<dbReference type="GeneTree" id="ENSGT00940000155020"/>
<dbReference type="GO" id="GO:0031175">
    <property type="term" value="P:neuron projection development"/>
    <property type="evidence" value="ECO:0000318"/>
    <property type="project" value="GO_Central"/>
</dbReference>
<dbReference type="GO" id="GO:0045296">
    <property type="term" value="F:cadherin binding"/>
    <property type="evidence" value="ECO:0007669"/>
    <property type="project" value="Ensembl"/>
</dbReference>
<dbReference type="FunCoup" id="A0A2I2ZFU2">
    <property type="interactions" value="547"/>
</dbReference>
<dbReference type="SUPFAM" id="SSF49265">
    <property type="entry name" value="Fibronectin type III"/>
    <property type="match status" value="2"/>
</dbReference>
<dbReference type="EMBL" id="CABD030107158">
    <property type="status" value="NOT_ANNOTATED_CDS"/>
    <property type="molecule type" value="Genomic_DNA"/>
</dbReference>
<name>A0A2I2ZFU2_GORGO</name>
<dbReference type="GO" id="GO:0010829">
    <property type="term" value="P:negative regulation of D-glucose transmembrane transport"/>
    <property type="evidence" value="ECO:0007669"/>
    <property type="project" value="Ensembl"/>
</dbReference>
<dbReference type="PANTHER" id="PTHR24051">
    <property type="entry name" value="SUSHI DOMAIN-CONTAINING PROTEIN 1"/>
    <property type="match status" value="1"/>
</dbReference>
<dbReference type="GO" id="GO:0009410">
    <property type="term" value="P:response to xenobiotic stimulus"/>
    <property type="evidence" value="ECO:0007669"/>
    <property type="project" value="Ensembl"/>
</dbReference>